<sequence>MHFSQIEKIIPFLLSCTQFKFVITLHITLQKKGFRYILNLHAWNIENSVPCKFKFSFVLVSHRRMQLFIL</sequence>
<dbReference type="EMBL" id="GBRH01168888">
    <property type="protein sequence ID" value="JAE29008.1"/>
    <property type="molecule type" value="Transcribed_RNA"/>
</dbReference>
<accession>A0A0A9H7Z5</accession>
<name>A0A0A9H7Z5_ARUDO</name>
<protein>
    <submittedName>
        <fullName evidence="1">Uncharacterized protein</fullName>
    </submittedName>
</protein>
<evidence type="ECO:0000313" key="1">
    <source>
        <dbReference type="EMBL" id="JAE29008.1"/>
    </source>
</evidence>
<proteinExistence type="predicted"/>
<reference evidence="1" key="2">
    <citation type="journal article" date="2015" name="Data Brief">
        <title>Shoot transcriptome of the giant reed, Arundo donax.</title>
        <authorList>
            <person name="Barrero R.A."/>
            <person name="Guerrero F.D."/>
            <person name="Moolhuijzen P."/>
            <person name="Goolsby J.A."/>
            <person name="Tidwell J."/>
            <person name="Bellgard S.E."/>
            <person name="Bellgard M.I."/>
        </authorList>
    </citation>
    <scope>NUCLEOTIDE SEQUENCE</scope>
    <source>
        <tissue evidence="1">Shoot tissue taken approximately 20 cm above the soil surface</tissue>
    </source>
</reference>
<reference evidence="1" key="1">
    <citation type="submission" date="2014-09" db="EMBL/GenBank/DDBJ databases">
        <authorList>
            <person name="Magalhaes I.L.F."/>
            <person name="Oliveira U."/>
            <person name="Santos F.R."/>
            <person name="Vidigal T.H.D.A."/>
            <person name="Brescovit A.D."/>
            <person name="Santos A.J."/>
        </authorList>
    </citation>
    <scope>NUCLEOTIDE SEQUENCE</scope>
    <source>
        <tissue evidence="1">Shoot tissue taken approximately 20 cm above the soil surface</tissue>
    </source>
</reference>
<dbReference type="AlphaFoldDB" id="A0A0A9H7Z5"/>
<organism evidence="1">
    <name type="scientific">Arundo donax</name>
    <name type="common">Giant reed</name>
    <name type="synonym">Donax arundinaceus</name>
    <dbReference type="NCBI Taxonomy" id="35708"/>
    <lineage>
        <taxon>Eukaryota</taxon>
        <taxon>Viridiplantae</taxon>
        <taxon>Streptophyta</taxon>
        <taxon>Embryophyta</taxon>
        <taxon>Tracheophyta</taxon>
        <taxon>Spermatophyta</taxon>
        <taxon>Magnoliopsida</taxon>
        <taxon>Liliopsida</taxon>
        <taxon>Poales</taxon>
        <taxon>Poaceae</taxon>
        <taxon>PACMAD clade</taxon>
        <taxon>Arundinoideae</taxon>
        <taxon>Arundineae</taxon>
        <taxon>Arundo</taxon>
    </lineage>
</organism>